<feature type="transmembrane region" description="Helical" evidence="8">
    <location>
        <begin position="264"/>
        <end position="285"/>
    </location>
</feature>
<evidence type="ECO:0000256" key="7">
    <source>
        <dbReference type="SAM" id="MobiDB-lite"/>
    </source>
</evidence>
<feature type="transmembrane region" description="Helical" evidence="8">
    <location>
        <begin position="351"/>
        <end position="373"/>
    </location>
</feature>
<sequence length="444" mass="47756">MDNTDNPIDRSTSGGGGLALQGNELPRDENPFEPAKVVVEDDPSPWAPLKQPVYRSFWIASLVSNLGTWMHEIGAGWLMTDLDASPQMVSAVRTAMATPIVLLAIPAGVLADRIDRRILLLATQFVLLLSTGTLAILSATGLVTSWILLGLTFLIGIGLTLHVPTWQASIPELVERKQLSRAIALGSLNFNLARAVGPALAGALVAITGAWIAFSVNAFSFAGVIIVLLLWQRDRSESSRGLSFRISLYQGLRYVYRTAEMRHVIFRVMLFVGPASALWGLLPLVARERLQWGADGFGLLVTCFGAGAVVAARYLHRLHHRVGNNRTVSIAMVMMAIGLGMMGAINERWAAVVGMLIMGFGWMMTLTTLNTAAQTILPGRMRARGMSCYLTSLALSMSSGSLLWGLVAELPSVGVGGAQKIAAATLLCTAAISMAFRVTEKTRR</sequence>
<feature type="domain" description="Major facilitator superfamily (MFS) profile" evidence="9">
    <location>
        <begin position="53"/>
        <end position="443"/>
    </location>
</feature>
<keyword evidence="11" id="KW-1185">Reference proteome</keyword>
<dbReference type="InterPro" id="IPR020846">
    <property type="entry name" value="MFS_dom"/>
</dbReference>
<dbReference type="InterPro" id="IPR036259">
    <property type="entry name" value="MFS_trans_sf"/>
</dbReference>
<feature type="transmembrane region" description="Helical" evidence="8">
    <location>
        <begin position="418"/>
        <end position="438"/>
    </location>
</feature>
<name>A0ABT7PN88_9BACT</name>
<keyword evidence="2" id="KW-0813">Transport</keyword>
<feature type="transmembrane region" description="Helical" evidence="8">
    <location>
        <begin position="118"/>
        <end position="137"/>
    </location>
</feature>
<evidence type="ECO:0000256" key="6">
    <source>
        <dbReference type="ARBA" id="ARBA00023136"/>
    </source>
</evidence>
<feature type="transmembrane region" description="Helical" evidence="8">
    <location>
        <begin position="143"/>
        <end position="161"/>
    </location>
</feature>
<protein>
    <submittedName>
        <fullName evidence="10">MFS transporter</fullName>
    </submittedName>
</protein>
<feature type="transmembrane region" description="Helical" evidence="8">
    <location>
        <begin position="297"/>
        <end position="315"/>
    </location>
</feature>
<comment type="caution">
    <text evidence="10">The sequence shown here is derived from an EMBL/GenBank/DDBJ whole genome shotgun (WGS) entry which is preliminary data.</text>
</comment>
<keyword evidence="5 8" id="KW-1133">Transmembrane helix</keyword>
<feature type="transmembrane region" description="Helical" evidence="8">
    <location>
        <begin position="211"/>
        <end position="231"/>
    </location>
</feature>
<reference evidence="10 11" key="1">
    <citation type="submission" date="2023-06" db="EMBL/GenBank/DDBJ databases">
        <title>Roseiconus lacunae JC819 isolated from Gulf of Mannar region, Tamil Nadu.</title>
        <authorList>
            <person name="Pk S."/>
            <person name="Ch S."/>
            <person name="Ch V.R."/>
        </authorList>
    </citation>
    <scope>NUCLEOTIDE SEQUENCE [LARGE SCALE GENOMIC DNA]</scope>
    <source>
        <strain evidence="10 11">JC819</strain>
    </source>
</reference>
<dbReference type="PROSITE" id="PS50850">
    <property type="entry name" value="MFS"/>
    <property type="match status" value="1"/>
</dbReference>
<proteinExistence type="predicted"/>
<dbReference type="PANTHER" id="PTHR23513">
    <property type="entry name" value="INTEGRAL MEMBRANE EFFLUX PROTEIN-RELATED"/>
    <property type="match status" value="1"/>
</dbReference>
<evidence type="ECO:0000256" key="4">
    <source>
        <dbReference type="ARBA" id="ARBA00022692"/>
    </source>
</evidence>
<feature type="region of interest" description="Disordered" evidence="7">
    <location>
        <begin position="1"/>
        <end position="31"/>
    </location>
</feature>
<keyword evidence="6 8" id="KW-0472">Membrane</keyword>
<accession>A0ABT7PN88</accession>
<evidence type="ECO:0000313" key="11">
    <source>
        <dbReference type="Proteomes" id="UP001239462"/>
    </source>
</evidence>
<evidence type="ECO:0000259" key="9">
    <source>
        <dbReference type="PROSITE" id="PS50850"/>
    </source>
</evidence>
<evidence type="ECO:0000313" key="10">
    <source>
        <dbReference type="EMBL" id="MDM4017950.1"/>
    </source>
</evidence>
<feature type="transmembrane region" description="Helical" evidence="8">
    <location>
        <begin position="182"/>
        <end position="205"/>
    </location>
</feature>
<evidence type="ECO:0000256" key="1">
    <source>
        <dbReference type="ARBA" id="ARBA00004651"/>
    </source>
</evidence>
<dbReference type="Pfam" id="PF05977">
    <property type="entry name" value="MFS_3"/>
    <property type="match status" value="1"/>
</dbReference>
<evidence type="ECO:0000256" key="2">
    <source>
        <dbReference type="ARBA" id="ARBA00022448"/>
    </source>
</evidence>
<dbReference type="RefSeq" id="WP_149497594.1">
    <property type="nucleotide sequence ID" value="NZ_JASZZN010000017.1"/>
</dbReference>
<keyword evidence="3" id="KW-1003">Cell membrane</keyword>
<keyword evidence="4 8" id="KW-0812">Transmembrane</keyword>
<evidence type="ECO:0000256" key="3">
    <source>
        <dbReference type="ARBA" id="ARBA00022475"/>
    </source>
</evidence>
<feature type="transmembrane region" description="Helical" evidence="8">
    <location>
        <begin position="327"/>
        <end position="345"/>
    </location>
</feature>
<dbReference type="Gene3D" id="1.20.1250.20">
    <property type="entry name" value="MFS general substrate transporter like domains"/>
    <property type="match status" value="1"/>
</dbReference>
<dbReference type="PANTHER" id="PTHR23513:SF11">
    <property type="entry name" value="STAPHYLOFERRIN A TRANSPORTER"/>
    <property type="match status" value="1"/>
</dbReference>
<feature type="transmembrane region" description="Helical" evidence="8">
    <location>
        <begin position="57"/>
        <end position="79"/>
    </location>
</feature>
<comment type="subcellular location">
    <subcellularLocation>
        <location evidence="1">Cell membrane</location>
        <topology evidence="1">Multi-pass membrane protein</topology>
    </subcellularLocation>
</comment>
<feature type="compositionally biased region" description="Polar residues" evidence="7">
    <location>
        <begin position="1"/>
        <end position="12"/>
    </location>
</feature>
<evidence type="ECO:0000256" key="8">
    <source>
        <dbReference type="SAM" id="Phobius"/>
    </source>
</evidence>
<evidence type="ECO:0000256" key="5">
    <source>
        <dbReference type="ARBA" id="ARBA00022989"/>
    </source>
</evidence>
<dbReference type="InterPro" id="IPR010290">
    <property type="entry name" value="TM_effector"/>
</dbReference>
<feature type="transmembrane region" description="Helical" evidence="8">
    <location>
        <begin position="385"/>
        <end position="406"/>
    </location>
</feature>
<gene>
    <name evidence="10" type="ORF">QTN89_21060</name>
</gene>
<dbReference type="SUPFAM" id="SSF103473">
    <property type="entry name" value="MFS general substrate transporter"/>
    <property type="match status" value="1"/>
</dbReference>
<dbReference type="Proteomes" id="UP001239462">
    <property type="component" value="Unassembled WGS sequence"/>
</dbReference>
<organism evidence="10 11">
    <name type="scientific">Roseiconus lacunae</name>
    <dbReference type="NCBI Taxonomy" id="2605694"/>
    <lineage>
        <taxon>Bacteria</taxon>
        <taxon>Pseudomonadati</taxon>
        <taxon>Planctomycetota</taxon>
        <taxon>Planctomycetia</taxon>
        <taxon>Pirellulales</taxon>
        <taxon>Pirellulaceae</taxon>
        <taxon>Roseiconus</taxon>
    </lineage>
</organism>
<dbReference type="EMBL" id="JASZZN010000017">
    <property type="protein sequence ID" value="MDM4017950.1"/>
    <property type="molecule type" value="Genomic_DNA"/>
</dbReference>
<feature type="transmembrane region" description="Helical" evidence="8">
    <location>
        <begin position="91"/>
        <end position="111"/>
    </location>
</feature>
<dbReference type="CDD" id="cd06173">
    <property type="entry name" value="MFS_MefA_like"/>
    <property type="match status" value="1"/>
</dbReference>